<dbReference type="AlphaFoldDB" id="A0A0K2H260"/>
<dbReference type="PATRIC" id="fig|1408189.4.peg.2228"/>
<dbReference type="InterPro" id="IPR042113">
    <property type="entry name" value="P_AcTrfase_dom1"/>
</dbReference>
<name>A0A0K2H260_9CORY</name>
<evidence type="ECO:0000259" key="8">
    <source>
        <dbReference type="Pfam" id="PF01515"/>
    </source>
</evidence>
<dbReference type="Gene3D" id="3.40.50.10950">
    <property type="match status" value="1"/>
</dbReference>
<evidence type="ECO:0000256" key="7">
    <source>
        <dbReference type="ARBA" id="ARBA00031108"/>
    </source>
</evidence>
<dbReference type="GO" id="GO:0008959">
    <property type="term" value="F:phosphate acetyltransferase activity"/>
    <property type="evidence" value="ECO:0007669"/>
    <property type="project" value="UniProtKB-EC"/>
</dbReference>
<feature type="domain" description="Phosphate acetyl/butaryl transferase" evidence="8">
    <location>
        <begin position="188"/>
        <end position="501"/>
    </location>
</feature>
<evidence type="ECO:0000313" key="9">
    <source>
        <dbReference type="EMBL" id="ALA68124.1"/>
    </source>
</evidence>
<dbReference type="Gene3D" id="3.40.50.10750">
    <property type="entry name" value="Isocitrate/Isopropylmalate dehydrogenase-like"/>
    <property type="match status" value="1"/>
</dbReference>
<evidence type="ECO:0000256" key="6">
    <source>
        <dbReference type="ARBA" id="ARBA00023315"/>
    </source>
</evidence>
<dbReference type="OrthoDB" id="9808984at2"/>
<evidence type="ECO:0000256" key="4">
    <source>
        <dbReference type="ARBA" id="ARBA00021528"/>
    </source>
</evidence>
<evidence type="ECO:0000256" key="5">
    <source>
        <dbReference type="ARBA" id="ARBA00022679"/>
    </source>
</evidence>
<keyword evidence="5" id="KW-0808">Transferase</keyword>
<dbReference type="InterPro" id="IPR004614">
    <property type="entry name" value="P_AcTrfase"/>
</dbReference>
<dbReference type="EC" id="2.3.1.8" evidence="3"/>
<dbReference type="PANTHER" id="PTHR43356">
    <property type="entry name" value="PHOSPHATE ACETYLTRANSFERASE"/>
    <property type="match status" value="1"/>
</dbReference>
<dbReference type="Pfam" id="PF01515">
    <property type="entry name" value="PTA_PTB"/>
    <property type="match status" value="1"/>
</dbReference>
<accession>A0A0K2H260</accession>
<dbReference type="KEGG" id="clw:CLAC_11065"/>
<dbReference type="NCBIfam" id="TIGR00651">
    <property type="entry name" value="pta"/>
    <property type="match status" value="1"/>
</dbReference>
<protein>
    <recommendedName>
        <fullName evidence="4">Phosphate acetyltransferase</fullName>
        <ecNumber evidence="3">2.3.1.8</ecNumber>
    </recommendedName>
    <alternativeName>
        <fullName evidence="7">Phosphotransacetylase</fullName>
    </alternativeName>
</protein>
<evidence type="ECO:0000313" key="10">
    <source>
        <dbReference type="Proteomes" id="UP000058446"/>
    </source>
</evidence>
<dbReference type="InterPro" id="IPR042112">
    <property type="entry name" value="P_AcTrfase_dom2"/>
</dbReference>
<dbReference type="NCBIfam" id="NF004167">
    <property type="entry name" value="PRK05632.1"/>
    <property type="match status" value="1"/>
</dbReference>
<keyword evidence="10" id="KW-1185">Reference proteome</keyword>
<dbReference type="InterPro" id="IPR002505">
    <property type="entry name" value="PTA_PTB"/>
</dbReference>
<evidence type="ECO:0000256" key="3">
    <source>
        <dbReference type="ARBA" id="ARBA00012707"/>
    </source>
</evidence>
<dbReference type="InterPro" id="IPR050500">
    <property type="entry name" value="Phos_Acetyltrans/Butyryltrans"/>
</dbReference>
<reference evidence="9 10" key="1">
    <citation type="submission" date="2013-10" db="EMBL/GenBank/DDBJ databases">
        <title>Complete genome sequence of Corynebacterium lactis DSM 45799(T), isolated from raw cow milk.</title>
        <authorList>
            <person name="Ruckert C."/>
            <person name="Albersmeier A."/>
            <person name="Lipski A."/>
            <person name="Kalinowski J."/>
        </authorList>
    </citation>
    <scope>NUCLEOTIDE SEQUENCE [LARGE SCALE GENOMIC DNA]</scope>
    <source>
        <strain evidence="9 10">RW2-5</strain>
    </source>
</reference>
<keyword evidence="6" id="KW-0012">Acyltransferase</keyword>
<dbReference type="Proteomes" id="UP000058446">
    <property type="component" value="Chromosome"/>
</dbReference>
<dbReference type="STRING" id="1408189.CLAC_11065"/>
<organism evidence="9 10">
    <name type="scientific">Corynebacterium lactis RW2-5</name>
    <dbReference type="NCBI Taxonomy" id="1408189"/>
    <lineage>
        <taxon>Bacteria</taxon>
        <taxon>Bacillati</taxon>
        <taxon>Actinomycetota</taxon>
        <taxon>Actinomycetes</taxon>
        <taxon>Mycobacteriales</taxon>
        <taxon>Corynebacteriaceae</taxon>
        <taxon>Corynebacterium</taxon>
    </lineage>
</organism>
<evidence type="ECO:0000256" key="2">
    <source>
        <dbReference type="ARBA" id="ARBA00004989"/>
    </source>
</evidence>
<dbReference type="NCBIfam" id="NF007233">
    <property type="entry name" value="PRK09653.1"/>
    <property type="match status" value="1"/>
</dbReference>
<evidence type="ECO:0000256" key="1">
    <source>
        <dbReference type="ARBA" id="ARBA00000705"/>
    </source>
</evidence>
<dbReference type="SUPFAM" id="SSF53659">
    <property type="entry name" value="Isocitrate/Isopropylmalate dehydrogenase-like"/>
    <property type="match status" value="1"/>
</dbReference>
<dbReference type="RefSeq" id="WP_053412930.1">
    <property type="nucleotide sequence ID" value="NZ_CP006841.1"/>
</dbReference>
<gene>
    <name evidence="9" type="ORF">CLAC_11065</name>
</gene>
<proteinExistence type="predicted"/>
<dbReference type="PANTHER" id="PTHR43356:SF3">
    <property type="entry name" value="PHOSPHATE ACETYLTRANSFERASE"/>
    <property type="match status" value="1"/>
</dbReference>
<sequence>MSDTNTHVSDSGSAVLISSVDRADNLHDVISAVSEVLGGARLFHSVGGPNGATVDEIVEDPESALDTIVAAVEADRAENGGSVVITGSGNQDYDFRIATVSGAGVVLVAAGEGCNVEAGQARIRMAVSGAKGRHAHVLAVVLTGAGSENASSLKLDVPVVAASDSEGLREALAGEVETIITPQRFQWWLLQRARADKRHIVLPEGDDDRILQAADYLLREDICELTILGDPDSMNSRAAELGLNIEGAHLWDPATSDYLEQFAEQFAELRKSKGVTLEEARETMQDISYFATMMIHNGLADGMVSGAAHTTAHTIKPSFQIIKTKPTASTVSSLFLMVMDNHLWGFADCAVLPKPTPDQLGEIAVVSAETAASFGIEPRVAMLSYSTGVSGSGEDVDRVKAGLAKAKELVPDLAVDGPLQFDASIDPKVAEKKMPESSVAGKATVFVFPDLDAGNIGYKIAQRCGGALAIGPILQGLNKPVNDLSRGATVPDIINTVAITAIQAGGN</sequence>
<comment type="pathway">
    <text evidence="2">Metabolic intermediate biosynthesis; acetyl-CoA biosynthesis; acetyl-CoA from acetate: step 2/2.</text>
</comment>
<comment type="catalytic activity">
    <reaction evidence="1">
        <text>acetyl-CoA + phosphate = acetyl phosphate + CoA</text>
        <dbReference type="Rhea" id="RHEA:19521"/>
        <dbReference type="ChEBI" id="CHEBI:22191"/>
        <dbReference type="ChEBI" id="CHEBI:43474"/>
        <dbReference type="ChEBI" id="CHEBI:57287"/>
        <dbReference type="ChEBI" id="CHEBI:57288"/>
        <dbReference type="EC" id="2.3.1.8"/>
    </reaction>
</comment>
<dbReference type="EMBL" id="CP006841">
    <property type="protein sequence ID" value="ALA68124.1"/>
    <property type="molecule type" value="Genomic_DNA"/>
</dbReference>